<gene>
    <name evidence="2" type="ORF">ACFQKD_13990</name>
</gene>
<keyword evidence="3" id="KW-1185">Reference proteome</keyword>
<protein>
    <submittedName>
        <fullName evidence="2">Uncharacterized protein</fullName>
    </submittedName>
</protein>
<dbReference type="RefSeq" id="WP_276237076.1">
    <property type="nucleotide sequence ID" value="NZ_CP119989.1"/>
</dbReference>
<evidence type="ECO:0000256" key="1">
    <source>
        <dbReference type="SAM" id="MobiDB-lite"/>
    </source>
</evidence>
<name>A0ABD5X1N7_9EURY</name>
<dbReference type="EMBL" id="JBHTAG010000003">
    <property type="protein sequence ID" value="MFC7098415.1"/>
    <property type="molecule type" value="Genomic_DNA"/>
</dbReference>
<accession>A0ABD5X1N7</accession>
<dbReference type="GeneID" id="79270657"/>
<sequence>MNQESETDGGALDQLAGVTGFGWTASVLGYLGTAIGFGNTLVTNPQSLLYLGGICFLATLGIDRLNDLRSDGTDTPDDAAGDGDCDGVAEDIDAVEGEVDAPPGPGVEEGQPAD</sequence>
<organism evidence="2 3">
    <name type="scientific">Halobaculum marinum</name>
    <dbReference type="NCBI Taxonomy" id="3031996"/>
    <lineage>
        <taxon>Archaea</taxon>
        <taxon>Methanobacteriati</taxon>
        <taxon>Methanobacteriota</taxon>
        <taxon>Stenosarchaea group</taxon>
        <taxon>Halobacteria</taxon>
        <taxon>Halobacteriales</taxon>
        <taxon>Haloferacaceae</taxon>
        <taxon>Halobaculum</taxon>
    </lineage>
</organism>
<proteinExistence type="predicted"/>
<dbReference type="Proteomes" id="UP001596388">
    <property type="component" value="Unassembled WGS sequence"/>
</dbReference>
<evidence type="ECO:0000313" key="3">
    <source>
        <dbReference type="Proteomes" id="UP001596388"/>
    </source>
</evidence>
<reference evidence="2 3" key="1">
    <citation type="journal article" date="2019" name="Int. J. Syst. Evol. Microbiol.">
        <title>The Global Catalogue of Microorganisms (GCM) 10K type strain sequencing project: providing services to taxonomists for standard genome sequencing and annotation.</title>
        <authorList>
            <consortium name="The Broad Institute Genomics Platform"/>
            <consortium name="The Broad Institute Genome Sequencing Center for Infectious Disease"/>
            <person name="Wu L."/>
            <person name="Ma J."/>
        </authorList>
    </citation>
    <scope>NUCLEOTIDE SEQUENCE [LARGE SCALE GENOMIC DNA]</scope>
    <source>
        <strain evidence="2 3">DT55</strain>
    </source>
</reference>
<comment type="caution">
    <text evidence="2">The sequence shown here is derived from an EMBL/GenBank/DDBJ whole genome shotgun (WGS) entry which is preliminary data.</text>
</comment>
<feature type="region of interest" description="Disordered" evidence="1">
    <location>
        <begin position="67"/>
        <end position="88"/>
    </location>
</feature>
<feature type="compositionally biased region" description="Acidic residues" evidence="1">
    <location>
        <begin position="74"/>
        <end position="88"/>
    </location>
</feature>
<dbReference type="AlphaFoldDB" id="A0ABD5X1N7"/>
<evidence type="ECO:0000313" key="2">
    <source>
        <dbReference type="EMBL" id="MFC7098415.1"/>
    </source>
</evidence>